<dbReference type="Proteomes" id="UP001288778">
    <property type="component" value="Unassembled WGS sequence"/>
</dbReference>
<reference evidence="3" key="1">
    <citation type="submission" date="2019-11" db="EMBL/GenBank/DDBJ databases">
        <title>Characterization of Clostridium perfringens isolates from swine manure treated agricultural soils.</title>
        <authorList>
            <person name="Wushke S.T."/>
        </authorList>
    </citation>
    <scope>NUCLEOTIDE SEQUENCE</scope>
    <source>
        <strain evidence="3">X94</strain>
    </source>
</reference>
<dbReference type="AlphaFoldDB" id="A0AAW9HZA7"/>
<dbReference type="EMBL" id="WNUI01000592">
    <property type="protein sequence ID" value="MDZ4910673.1"/>
    <property type="molecule type" value="Genomic_DNA"/>
</dbReference>
<organism evidence="3 4">
    <name type="scientific">Clostridium perfringens</name>
    <dbReference type="NCBI Taxonomy" id="1502"/>
    <lineage>
        <taxon>Bacteria</taxon>
        <taxon>Bacillati</taxon>
        <taxon>Bacillota</taxon>
        <taxon>Clostridia</taxon>
        <taxon>Eubacteriales</taxon>
        <taxon>Clostridiaceae</taxon>
        <taxon>Clostridium</taxon>
    </lineage>
</organism>
<dbReference type="Gene3D" id="3.40.50.300">
    <property type="entry name" value="P-loop containing nucleotide triphosphate hydrolases"/>
    <property type="match status" value="1"/>
</dbReference>
<feature type="domain" description="ABC transporter" evidence="2">
    <location>
        <begin position="17"/>
        <end position="130"/>
    </location>
</feature>
<name>A0AAW9HZA7_CLOPF</name>
<dbReference type="InterPro" id="IPR050611">
    <property type="entry name" value="ABCF"/>
</dbReference>
<dbReference type="SUPFAM" id="SSF52540">
    <property type="entry name" value="P-loop containing nucleoside triphosphate hydrolases"/>
    <property type="match status" value="1"/>
</dbReference>
<dbReference type="RefSeq" id="WP_322395866.1">
    <property type="nucleotide sequence ID" value="NZ_WNUI01000592.1"/>
</dbReference>
<evidence type="ECO:0000256" key="1">
    <source>
        <dbReference type="ARBA" id="ARBA00022737"/>
    </source>
</evidence>
<dbReference type="PANTHER" id="PTHR19211">
    <property type="entry name" value="ATP-BINDING TRANSPORT PROTEIN-RELATED"/>
    <property type="match status" value="1"/>
</dbReference>
<comment type="caution">
    <text evidence="3">The sequence shown here is derived from an EMBL/GenBank/DDBJ whole genome shotgun (WGS) entry which is preliminary data.</text>
</comment>
<sequence>IALKVEDFGVAFDEALLENVNFEIKSTDKVALIGTNGVGKTTLLKEIFKNNHHAIEINENIEVAYLSQNQDEVLNESNTILQEFYDTGFETYGETRRYVGKYGFDADILTQKIESLSGGEKNILQLAKVSAS</sequence>
<dbReference type="InterPro" id="IPR003439">
    <property type="entry name" value="ABC_transporter-like_ATP-bd"/>
</dbReference>
<keyword evidence="3" id="KW-0547">Nucleotide-binding</keyword>
<dbReference type="PANTHER" id="PTHR19211:SF14">
    <property type="entry name" value="ATP-BINDING CASSETTE SUB-FAMILY F MEMBER 1"/>
    <property type="match status" value="1"/>
</dbReference>
<evidence type="ECO:0000259" key="2">
    <source>
        <dbReference type="Pfam" id="PF00005"/>
    </source>
</evidence>
<feature type="non-terminal residue" evidence="3">
    <location>
        <position position="132"/>
    </location>
</feature>
<dbReference type="InterPro" id="IPR027417">
    <property type="entry name" value="P-loop_NTPase"/>
</dbReference>
<dbReference type="GO" id="GO:0016887">
    <property type="term" value="F:ATP hydrolysis activity"/>
    <property type="evidence" value="ECO:0007669"/>
    <property type="project" value="InterPro"/>
</dbReference>
<evidence type="ECO:0000313" key="4">
    <source>
        <dbReference type="Proteomes" id="UP001288778"/>
    </source>
</evidence>
<gene>
    <name evidence="3" type="ORF">GNF68_16975</name>
</gene>
<evidence type="ECO:0000313" key="3">
    <source>
        <dbReference type="EMBL" id="MDZ4910673.1"/>
    </source>
</evidence>
<keyword evidence="1" id="KW-0677">Repeat</keyword>
<protein>
    <submittedName>
        <fullName evidence="3">ATP-binding cassette domain-containing protein</fullName>
    </submittedName>
</protein>
<accession>A0AAW9HZA7</accession>
<feature type="non-terminal residue" evidence="3">
    <location>
        <position position="1"/>
    </location>
</feature>
<dbReference type="Pfam" id="PF00005">
    <property type="entry name" value="ABC_tran"/>
    <property type="match status" value="1"/>
</dbReference>
<keyword evidence="3" id="KW-0067">ATP-binding</keyword>
<proteinExistence type="predicted"/>
<dbReference type="GO" id="GO:0005524">
    <property type="term" value="F:ATP binding"/>
    <property type="evidence" value="ECO:0007669"/>
    <property type="project" value="UniProtKB-KW"/>
</dbReference>